<dbReference type="CDD" id="cd04301">
    <property type="entry name" value="NAT_SF"/>
    <property type="match status" value="1"/>
</dbReference>
<keyword evidence="5" id="KW-0808">Transferase</keyword>
<gene>
    <name evidence="5" type="ORF">EV686_105220</name>
</gene>
<dbReference type="GO" id="GO:0016874">
    <property type="term" value="F:ligase activity"/>
    <property type="evidence" value="ECO:0007669"/>
    <property type="project" value="UniProtKB-KW"/>
</dbReference>
<dbReference type="Gene3D" id="3.40.50.261">
    <property type="entry name" value="Succinyl-CoA synthetase domains"/>
    <property type="match status" value="2"/>
</dbReference>
<organism evidence="5 6">
    <name type="scientific">Paracandidimonas soli</name>
    <dbReference type="NCBI Taxonomy" id="1917182"/>
    <lineage>
        <taxon>Bacteria</taxon>
        <taxon>Pseudomonadati</taxon>
        <taxon>Pseudomonadota</taxon>
        <taxon>Betaproteobacteria</taxon>
        <taxon>Burkholderiales</taxon>
        <taxon>Alcaligenaceae</taxon>
        <taxon>Paracandidimonas</taxon>
    </lineage>
</organism>
<dbReference type="Gene3D" id="3.40.630.30">
    <property type="match status" value="1"/>
</dbReference>
<dbReference type="PANTHER" id="PTHR43334:SF1">
    <property type="entry name" value="3-HYDROXYPROPIONATE--COA LIGASE [ADP-FORMING]"/>
    <property type="match status" value="1"/>
</dbReference>
<dbReference type="SUPFAM" id="SSF52210">
    <property type="entry name" value="Succinyl-CoA synthetase domains"/>
    <property type="match status" value="2"/>
</dbReference>
<dbReference type="Gene3D" id="3.30.470.20">
    <property type="entry name" value="ATP-grasp fold, B domain"/>
    <property type="match status" value="1"/>
</dbReference>
<comment type="caution">
    <text evidence="5">The sequence shown here is derived from an EMBL/GenBank/DDBJ whole genome shotgun (WGS) entry which is preliminary data.</text>
</comment>
<dbReference type="InterPro" id="IPR016181">
    <property type="entry name" value="Acyl_CoA_acyltransferase"/>
</dbReference>
<evidence type="ECO:0000256" key="3">
    <source>
        <dbReference type="ARBA" id="ARBA00022840"/>
    </source>
</evidence>
<dbReference type="GO" id="GO:0005524">
    <property type="term" value="F:ATP binding"/>
    <property type="evidence" value="ECO:0007669"/>
    <property type="project" value="UniProtKB-KW"/>
</dbReference>
<dbReference type="SUPFAM" id="SSF55729">
    <property type="entry name" value="Acyl-CoA N-acyltransferases (Nat)"/>
    <property type="match status" value="1"/>
</dbReference>
<evidence type="ECO:0000256" key="2">
    <source>
        <dbReference type="ARBA" id="ARBA00022741"/>
    </source>
</evidence>
<sequence length="821" mass="90393">MPRHRLAALFEPQSVLVLSDIDLPAGREAGARLRGRLVQVLLEASGEVSLPEPLSLPMPGGRLDLALVCVSPTRLPQVCDAVRPLRPRCMVVLSHPDQSADPMEDAAYCRSWARLHDCALIGPRSFGVQRPSLGLNLSHDTPHALPGKVALVTQSRSIAAAVMDWADDVKLGFSAVVCLGDEASVNVAAVLDYLAMDARTDSIALYLEDIASAREFSSALRAAASVKPVVVLKSGHGRDEPGGQHDAVFDTVLRRTGAVRVPYFVQLFSALKVLGYAHRPKGRRIAVFSNGNGPAQLALDVLGPTGVLRAGLSLATRKQLQETLERGAETANPVVSFAPLRPQVMARVMQLLQEDADVDGILVLLSPDPLSDLDGVVDELARIAPRAGKPLITCFMGDSQMRRLRHVMDSAGAPSFRTPETAAGAFGTLTMHHYSQMLAQQILPPEALGRPARVDEARAIVREAQRQHRQALGPRECRQVLACFDVPVQWLPEADSPDGYGDMPPMSIRVRRDPLFGPYICFGRGGGAMSGEEAQSGMELPPLNRFLARQLVERSGLWRRELSRSMTPAAFDMLQETLECISDLVCELPTIASLTLDPLYADERHLAAGGIRMELSSTSMLVLPETTGYRHLAIHPYPRHLVREKTLKDGRRWLMRPIRPEDAEPLQELMRSLSDKTRYMRFVSMLRELTPHMLSRYTRIDYDRELALVATVKEPNPANRGHPRERIVGFAHYLRNPDGRGAEYALVIGDDWQRCGMGAELMRGLIEAAQEQGLTYIDGWVLAGNSPMLGLMAYLGFSNDMDPDDPGMRRVWLDLGETRRQ</sequence>
<name>A0A4V2VRH2_9BURK</name>
<evidence type="ECO:0000313" key="5">
    <source>
        <dbReference type="EMBL" id="TCU98519.1"/>
    </source>
</evidence>
<dbReference type="AlphaFoldDB" id="A0A4V2VRH2"/>
<dbReference type="Pfam" id="PF13549">
    <property type="entry name" value="ATP-grasp_5"/>
    <property type="match status" value="1"/>
</dbReference>
<keyword evidence="3" id="KW-0067">ATP-binding</keyword>
<proteinExistence type="predicted"/>
<protein>
    <submittedName>
        <fullName evidence="5">Acetyltransferase</fullName>
    </submittedName>
</protein>
<dbReference type="OrthoDB" id="9807426at2"/>
<dbReference type="Proteomes" id="UP000294692">
    <property type="component" value="Unassembled WGS sequence"/>
</dbReference>
<keyword evidence="6" id="KW-1185">Reference proteome</keyword>
<dbReference type="InterPro" id="IPR032875">
    <property type="entry name" value="Succ_CoA_lig_flav_dom"/>
</dbReference>
<dbReference type="PROSITE" id="PS51186">
    <property type="entry name" value="GNAT"/>
    <property type="match status" value="1"/>
</dbReference>
<evidence type="ECO:0000256" key="1">
    <source>
        <dbReference type="ARBA" id="ARBA00022598"/>
    </source>
</evidence>
<accession>A0A4V2VRH2</accession>
<dbReference type="PANTHER" id="PTHR43334">
    <property type="entry name" value="ACETATE--COA LIGASE [ADP-FORMING]"/>
    <property type="match status" value="1"/>
</dbReference>
<dbReference type="EMBL" id="SMBX01000005">
    <property type="protein sequence ID" value="TCU98519.1"/>
    <property type="molecule type" value="Genomic_DNA"/>
</dbReference>
<reference evidence="5 6" key="1">
    <citation type="submission" date="2019-03" db="EMBL/GenBank/DDBJ databases">
        <title>Genomic Encyclopedia of Type Strains, Phase IV (KMG-IV): sequencing the most valuable type-strain genomes for metagenomic binning, comparative biology and taxonomic classification.</title>
        <authorList>
            <person name="Goeker M."/>
        </authorList>
    </citation>
    <scope>NUCLEOTIDE SEQUENCE [LARGE SCALE GENOMIC DNA]</scope>
    <source>
        <strain evidence="5 6">DSM 100048</strain>
    </source>
</reference>
<dbReference type="GO" id="GO:0016747">
    <property type="term" value="F:acyltransferase activity, transferring groups other than amino-acyl groups"/>
    <property type="evidence" value="ECO:0007669"/>
    <property type="project" value="InterPro"/>
</dbReference>
<dbReference type="InterPro" id="IPR051538">
    <property type="entry name" value="Acyl-CoA_Synth/Transferase"/>
</dbReference>
<dbReference type="Pfam" id="PF13607">
    <property type="entry name" value="Succ_CoA_lig"/>
    <property type="match status" value="1"/>
</dbReference>
<dbReference type="InterPro" id="IPR000182">
    <property type="entry name" value="GNAT_dom"/>
</dbReference>
<evidence type="ECO:0000259" key="4">
    <source>
        <dbReference type="PROSITE" id="PS51186"/>
    </source>
</evidence>
<keyword evidence="1" id="KW-0436">Ligase</keyword>
<dbReference type="Pfam" id="PF00583">
    <property type="entry name" value="Acetyltransf_1"/>
    <property type="match status" value="1"/>
</dbReference>
<dbReference type="InterPro" id="IPR016102">
    <property type="entry name" value="Succinyl-CoA_synth-like"/>
</dbReference>
<dbReference type="RefSeq" id="WP_132477176.1">
    <property type="nucleotide sequence ID" value="NZ_JBHRVM010000001.1"/>
</dbReference>
<feature type="domain" description="N-acetyltransferase" evidence="4">
    <location>
        <begin position="653"/>
        <end position="816"/>
    </location>
</feature>
<keyword evidence="2" id="KW-0547">Nucleotide-binding</keyword>
<evidence type="ECO:0000313" key="6">
    <source>
        <dbReference type="Proteomes" id="UP000294692"/>
    </source>
</evidence>